<proteinExistence type="predicted"/>
<reference evidence="2" key="1">
    <citation type="submission" date="2016-10" db="EMBL/GenBank/DDBJ databases">
        <authorList>
            <person name="Varghese N."/>
            <person name="Submissions S."/>
        </authorList>
    </citation>
    <scope>NUCLEOTIDE SEQUENCE [LARGE SCALE GENOMIC DNA]</scope>
    <source>
        <strain evidence="2">DSM 17038</strain>
    </source>
</reference>
<accession>A0A1I2QI41</accession>
<evidence type="ECO:0000313" key="1">
    <source>
        <dbReference type="EMBL" id="SFG25261.1"/>
    </source>
</evidence>
<sequence>MGDIWYLAEGRWMVYVEDMQVAVDFGSIPAMKRVTTYYQPGGKKKALQFWFFQGRDLQPGQCLLYYVCRQLQLDFARVLDLARTPGVPYGEIHGRTSYQLEMVQLCDKFEPERKKLKGGDRAKAPRRA</sequence>
<dbReference type="EMBL" id="FOOX01000003">
    <property type="protein sequence ID" value="SFG25261.1"/>
    <property type="molecule type" value="Genomic_DNA"/>
</dbReference>
<protein>
    <submittedName>
        <fullName evidence="1">Uncharacterized protein</fullName>
    </submittedName>
</protein>
<dbReference type="AlphaFoldDB" id="A0A1I2QI41"/>
<organism evidence="1 2">
    <name type="scientific">Desulfotruncus arcticus DSM 17038</name>
    <dbReference type="NCBI Taxonomy" id="1121424"/>
    <lineage>
        <taxon>Bacteria</taxon>
        <taxon>Bacillati</taxon>
        <taxon>Bacillota</taxon>
        <taxon>Clostridia</taxon>
        <taxon>Eubacteriales</taxon>
        <taxon>Desulfallaceae</taxon>
        <taxon>Desulfotruncus</taxon>
    </lineage>
</organism>
<gene>
    <name evidence="1" type="ORF">SAMN05660649_01150</name>
</gene>
<keyword evidence="2" id="KW-1185">Reference proteome</keyword>
<evidence type="ECO:0000313" key="2">
    <source>
        <dbReference type="Proteomes" id="UP000199337"/>
    </source>
</evidence>
<dbReference type="OrthoDB" id="1809506at2"/>
<dbReference type="Proteomes" id="UP000199337">
    <property type="component" value="Unassembled WGS sequence"/>
</dbReference>
<name>A0A1I2QI41_9FIRM</name>
<dbReference type="RefSeq" id="WP_092469587.1">
    <property type="nucleotide sequence ID" value="NZ_FOOX01000003.1"/>
</dbReference>
<dbReference type="STRING" id="341036.SAMN05660649_01150"/>